<feature type="active site" description="Proton acceptor" evidence="4">
    <location>
        <position position="43"/>
    </location>
</feature>
<dbReference type="GO" id="GO:0008615">
    <property type="term" value="P:pyridoxine biosynthetic process"/>
    <property type="evidence" value="ECO:0007669"/>
    <property type="project" value="UniProtKB-UniRule"/>
</dbReference>
<keyword evidence="1 4" id="KW-0963">Cytoplasm</keyword>
<dbReference type="Proteomes" id="UP000231203">
    <property type="component" value="Unassembled WGS sequence"/>
</dbReference>
<comment type="caution">
    <text evidence="6">The sequence shown here is derived from an EMBL/GenBank/DDBJ whole genome shotgun (WGS) entry which is preliminary data.</text>
</comment>
<comment type="similarity">
    <text evidence="4">Belongs to the PNP synthase family.</text>
</comment>
<dbReference type="GO" id="GO:0005829">
    <property type="term" value="C:cytosol"/>
    <property type="evidence" value="ECO:0007669"/>
    <property type="project" value="TreeGrafter"/>
</dbReference>
<dbReference type="SUPFAM" id="SSF63892">
    <property type="entry name" value="Pyridoxine 5'-phosphate synthase"/>
    <property type="match status" value="1"/>
</dbReference>
<feature type="binding site" evidence="4">
    <location>
        <begin position="213"/>
        <end position="214"/>
    </location>
    <ligand>
        <name>3-amino-2-oxopropyl phosphate</name>
        <dbReference type="ChEBI" id="CHEBI:57279"/>
    </ligand>
</feature>
<dbReference type="NCBIfam" id="TIGR00559">
    <property type="entry name" value="pdxJ"/>
    <property type="match status" value="1"/>
</dbReference>
<dbReference type="Gene3D" id="3.20.20.70">
    <property type="entry name" value="Aldolase class I"/>
    <property type="match status" value="1"/>
</dbReference>
<dbReference type="HAMAP" id="MF_00279">
    <property type="entry name" value="PdxJ"/>
    <property type="match status" value="1"/>
</dbReference>
<dbReference type="PANTHER" id="PTHR30456:SF0">
    <property type="entry name" value="PYRIDOXINE 5'-PHOSPHATE SYNTHASE"/>
    <property type="match status" value="1"/>
</dbReference>
<evidence type="ECO:0000256" key="1">
    <source>
        <dbReference type="ARBA" id="ARBA00022490"/>
    </source>
</evidence>
<evidence type="ECO:0000313" key="6">
    <source>
        <dbReference type="EMBL" id="PIE62728.1"/>
    </source>
</evidence>
<comment type="catalytic activity">
    <reaction evidence="4">
        <text>3-amino-2-oxopropyl phosphate + 1-deoxy-D-xylulose 5-phosphate = pyridoxine 5'-phosphate + phosphate + 2 H2O + H(+)</text>
        <dbReference type="Rhea" id="RHEA:15265"/>
        <dbReference type="ChEBI" id="CHEBI:15377"/>
        <dbReference type="ChEBI" id="CHEBI:15378"/>
        <dbReference type="ChEBI" id="CHEBI:43474"/>
        <dbReference type="ChEBI" id="CHEBI:57279"/>
        <dbReference type="ChEBI" id="CHEBI:57792"/>
        <dbReference type="ChEBI" id="CHEBI:58589"/>
        <dbReference type="EC" id="2.6.99.2"/>
    </reaction>
</comment>
<organism evidence="6 7">
    <name type="scientific">Desulfobacter postgatei</name>
    <dbReference type="NCBI Taxonomy" id="2293"/>
    <lineage>
        <taxon>Bacteria</taxon>
        <taxon>Pseudomonadati</taxon>
        <taxon>Thermodesulfobacteriota</taxon>
        <taxon>Desulfobacteria</taxon>
        <taxon>Desulfobacterales</taxon>
        <taxon>Desulfobacteraceae</taxon>
        <taxon>Desulfobacter</taxon>
    </lineage>
</organism>
<dbReference type="Pfam" id="PF03740">
    <property type="entry name" value="PdxJ"/>
    <property type="match status" value="1"/>
</dbReference>
<feature type="binding site" evidence="4">
    <location>
        <position position="192"/>
    </location>
    <ligand>
        <name>3-amino-2-oxopropyl phosphate</name>
        <dbReference type="ChEBI" id="CHEBI:57279"/>
    </ligand>
</feature>
<feature type="active site" description="Proton acceptor" evidence="4">
    <location>
        <position position="70"/>
    </location>
</feature>
<evidence type="ECO:0000313" key="7">
    <source>
        <dbReference type="Proteomes" id="UP000231203"/>
    </source>
</evidence>
<feature type="site" description="Transition state stabilizer" evidence="4">
    <location>
        <position position="151"/>
    </location>
</feature>
<dbReference type="InterPro" id="IPR036130">
    <property type="entry name" value="Pyridoxine-5'_phos_synth"/>
</dbReference>
<dbReference type="GO" id="GO:0033856">
    <property type="term" value="F:pyridoxine 5'-phosphate synthase activity"/>
    <property type="evidence" value="ECO:0007669"/>
    <property type="project" value="UniProtKB-UniRule"/>
</dbReference>
<dbReference type="InterPro" id="IPR004569">
    <property type="entry name" value="PyrdxlP_synth_PdxJ"/>
</dbReference>
<evidence type="ECO:0000256" key="5">
    <source>
        <dbReference type="NCBIfam" id="TIGR00559"/>
    </source>
</evidence>
<comment type="pathway">
    <text evidence="4">Cofactor biosynthesis; pyridoxine 5'-phosphate biosynthesis; pyridoxine 5'-phosphate from D-erythrose 4-phosphate: step 5/5.</text>
</comment>
<feature type="binding site" evidence="4">
    <location>
        <position position="18"/>
    </location>
    <ligand>
        <name>3-amino-2-oxopropyl phosphate</name>
        <dbReference type="ChEBI" id="CHEBI:57279"/>
    </ligand>
</feature>
<protein>
    <recommendedName>
        <fullName evidence="4 5">Pyridoxine 5'-phosphate synthase</fullName>
        <shortName evidence="4">PNP synthase</shortName>
        <ecNumber evidence="4 5">2.6.99.2</ecNumber>
    </recommendedName>
</protein>
<feature type="binding site" evidence="4">
    <location>
        <position position="7"/>
    </location>
    <ligand>
        <name>3-amino-2-oxopropyl phosphate</name>
        <dbReference type="ChEBI" id="CHEBI:57279"/>
    </ligand>
</feature>
<evidence type="ECO:0000256" key="4">
    <source>
        <dbReference type="HAMAP-Rule" id="MF_00279"/>
    </source>
</evidence>
<dbReference type="PANTHER" id="PTHR30456">
    <property type="entry name" value="PYRIDOXINE 5'-PHOSPHATE SYNTHASE"/>
    <property type="match status" value="1"/>
</dbReference>
<dbReference type="EMBL" id="PDTI01000032">
    <property type="protein sequence ID" value="PIE62728.1"/>
    <property type="molecule type" value="Genomic_DNA"/>
</dbReference>
<dbReference type="UniPathway" id="UPA00244">
    <property type="reaction ID" value="UER00313"/>
</dbReference>
<evidence type="ECO:0000256" key="2">
    <source>
        <dbReference type="ARBA" id="ARBA00022679"/>
    </source>
</evidence>
<keyword evidence="3 4" id="KW-0664">Pyridoxine biosynthesis</keyword>
<feature type="binding site" evidence="4">
    <location>
        <position position="45"/>
    </location>
    <ligand>
        <name>1-deoxy-D-xylulose 5-phosphate</name>
        <dbReference type="ChEBI" id="CHEBI:57792"/>
    </ligand>
</feature>
<comment type="subunit">
    <text evidence="4">Homooctamer; tetramer of dimers.</text>
</comment>
<dbReference type="NCBIfam" id="NF003627">
    <property type="entry name" value="PRK05265.1-5"/>
    <property type="match status" value="1"/>
</dbReference>
<dbReference type="InterPro" id="IPR013785">
    <property type="entry name" value="Aldolase_TIM"/>
</dbReference>
<keyword evidence="2 4" id="KW-0808">Transferase</keyword>
<comment type="caution">
    <text evidence="4">Lacks conserved residue(s) required for the propagation of feature annotation.</text>
</comment>
<dbReference type="AlphaFoldDB" id="A0A2G6MRL2"/>
<feature type="active site" description="Proton donor" evidence="4">
    <location>
        <position position="191"/>
    </location>
</feature>
<dbReference type="EC" id="2.6.99.2" evidence="4 5"/>
<comment type="subcellular location">
    <subcellularLocation>
        <location evidence="4">Cytoplasm</location>
    </subcellularLocation>
</comment>
<evidence type="ECO:0000256" key="3">
    <source>
        <dbReference type="ARBA" id="ARBA00023096"/>
    </source>
</evidence>
<proteinExistence type="inferred from homology"/>
<name>A0A2G6MRL2_9BACT</name>
<comment type="function">
    <text evidence="4">Catalyzes the complicated ring closure reaction between the two acyclic compounds 1-deoxy-D-xylulose-5-phosphate (DXP) and 3-amino-2-oxopropyl phosphate (1-amino-acetone-3-phosphate or AAP) to form pyridoxine 5'-phosphate (PNP) and inorganic phosphate.</text>
</comment>
<dbReference type="NCBIfam" id="NF003625">
    <property type="entry name" value="PRK05265.1-3"/>
    <property type="match status" value="1"/>
</dbReference>
<feature type="binding site" evidence="4">
    <location>
        <begin position="9"/>
        <end position="10"/>
    </location>
    <ligand>
        <name>1-deoxy-D-xylulose 5-phosphate</name>
        <dbReference type="ChEBI" id="CHEBI:57792"/>
    </ligand>
</feature>
<accession>A0A2G6MRL2</accession>
<sequence>MAELAVNVDHVATLRQARGAKYPEPVHAALTAETAGADAIVVHLREDRRHIQERDVRLISQTIKTRLILEMAATSEMLGIALDIKPETVTLVPEKREELSTEGGLDVITHMEHIRQAVITLKNAGIKVCIFIDPELDQIKMAHRINVDAIEIHTGVFCDATTSYDREKEYSRIVDAAKIGTRLNLSVHAGHGICYHSIKAFKGLHEITEYSIGHAIVSKAVMTGMGTAVRDMVRLIKNL</sequence>
<feature type="binding site" evidence="4">
    <location>
        <position position="50"/>
    </location>
    <ligand>
        <name>1-deoxy-D-xylulose 5-phosphate</name>
        <dbReference type="ChEBI" id="CHEBI:57792"/>
    </ligand>
</feature>
<gene>
    <name evidence="4" type="primary">pdxJ</name>
    <name evidence="6" type="ORF">CSA25_03850</name>
</gene>
<dbReference type="CDD" id="cd00003">
    <property type="entry name" value="PNPsynthase"/>
    <property type="match status" value="1"/>
</dbReference>
<reference evidence="6 7" key="1">
    <citation type="submission" date="2017-10" db="EMBL/GenBank/DDBJ databases">
        <title>Novel microbial diversity and functional potential in the marine mammal oral microbiome.</title>
        <authorList>
            <person name="Dudek N.K."/>
            <person name="Sun C.L."/>
            <person name="Burstein D."/>
            <person name="Kantor R.S."/>
            <person name="Aliaga Goltsman D.S."/>
            <person name="Bik E.M."/>
            <person name="Thomas B.C."/>
            <person name="Banfield J.F."/>
            <person name="Relman D.A."/>
        </authorList>
    </citation>
    <scope>NUCLEOTIDE SEQUENCE [LARGE SCALE GENOMIC DNA]</scope>
    <source>
        <strain evidence="6">DOLJORAL78_47_202</strain>
    </source>
</reference>